<keyword evidence="2" id="KW-1185">Reference proteome</keyword>
<reference evidence="1 2" key="1">
    <citation type="journal article" date="2017" name="Int. J. Syst. Evol. Microbiol.">
        <title>Desulfovibrio senegalensis sp. nov., a mesophilic sulfate reducer isolated from marine sediment.</title>
        <authorList>
            <person name="Thioye A."/>
            <person name="Gam Z.B.A."/>
            <person name="Mbengue M."/>
            <person name="Cayol J.L."/>
            <person name="Joseph-Bartoli M."/>
            <person name="Toure-Kane C."/>
            <person name="Labat M."/>
        </authorList>
    </citation>
    <scope>NUCLEOTIDE SEQUENCE [LARGE SCALE GENOMIC DNA]</scope>
    <source>
        <strain evidence="1 2">DSM 101509</strain>
    </source>
</reference>
<dbReference type="Proteomes" id="UP000438699">
    <property type="component" value="Unassembled WGS sequence"/>
</dbReference>
<comment type="caution">
    <text evidence="1">The sequence shown here is derived from an EMBL/GenBank/DDBJ whole genome shotgun (WGS) entry which is preliminary data.</text>
</comment>
<gene>
    <name evidence="1" type="ORF">F8A88_13950</name>
</gene>
<dbReference type="EMBL" id="WAIE01000007">
    <property type="protein sequence ID" value="KAB1440348.1"/>
    <property type="molecule type" value="Genomic_DNA"/>
</dbReference>
<dbReference type="AlphaFoldDB" id="A0A6N6MZI4"/>
<accession>A0A6N6MZI4</accession>
<sequence length="199" mass="21846">MSIVRTHTGKNLDLANPNSKEICIEDIAHHLAKLDRYNGAGHYSYSVGQHSLLVADALPKEYKLQGLLHDATEAYLGDVVSPLKAMLPEYRRIEGQVMRAICNRFQITFPRPQIIKKADQAVMAAEMQQVVKWPVGPASGFAAVSAGYGDQAHGMAAGQRTISGTFSGTGERARPERWVGIVRLHNDAPGRYDPPRINT</sequence>
<evidence type="ECO:0008006" key="3">
    <source>
        <dbReference type="Google" id="ProtNLM"/>
    </source>
</evidence>
<dbReference type="OrthoDB" id="1099791at2"/>
<proteinExistence type="predicted"/>
<protein>
    <recommendedName>
        <fullName evidence="3">Phosphohydrolase</fullName>
    </recommendedName>
</protein>
<dbReference type="RefSeq" id="WP_151151789.1">
    <property type="nucleotide sequence ID" value="NZ_WAIE01000007.1"/>
</dbReference>
<dbReference type="SUPFAM" id="SSF109604">
    <property type="entry name" value="HD-domain/PDEase-like"/>
    <property type="match status" value="1"/>
</dbReference>
<dbReference type="Gene3D" id="1.10.3210.10">
    <property type="entry name" value="Hypothetical protein af1432"/>
    <property type="match status" value="1"/>
</dbReference>
<evidence type="ECO:0000313" key="2">
    <source>
        <dbReference type="Proteomes" id="UP000438699"/>
    </source>
</evidence>
<evidence type="ECO:0000313" key="1">
    <source>
        <dbReference type="EMBL" id="KAB1440348.1"/>
    </source>
</evidence>
<name>A0A6N6MZI4_9BACT</name>
<organism evidence="1 2">
    <name type="scientific">Pseudodesulfovibrio senegalensis</name>
    <dbReference type="NCBI Taxonomy" id="1721087"/>
    <lineage>
        <taxon>Bacteria</taxon>
        <taxon>Pseudomonadati</taxon>
        <taxon>Thermodesulfobacteriota</taxon>
        <taxon>Desulfovibrionia</taxon>
        <taxon>Desulfovibrionales</taxon>
        <taxon>Desulfovibrionaceae</taxon>
    </lineage>
</organism>